<dbReference type="InterPro" id="IPR022893">
    <property type="entry name" value="Shikimate_DH_fam"/>
</dbReference>
<feature type="binding site" evidence="8">
    <location>
        <position position="232"/>
    </location>
    <ligand>
        <name>shikimate</name>
        <dbReference type="ChEBI" id="CHEBI:36208"/>
    </ligand>
</feature>
<feature type="binding site" evidence="8">
    <location>
        <position position="253"/>
    </location>
    <ligand>
        <name>NADP(+)</name>
        <dbReference type="ChEBI" id="CHEBI:58349"/>
    </ligand>
</feature>
<dbReference type="Proteomes" id="UP000309544">
    <property type="component" value="Unassembled WGS sequence"/>
</dbReference>
<dbReference type="SUPFAM" id="SSF51735">
    <property type="entry name" value="NAD(P)-binding Rossmann-fold domains"/>
    <property type="match status" value="1"/>
</dbReference>
<evidence type="ECO:0000256" key="3">
    <source>
        <dbReference type="ARBA" id="ARBA00022605"/>
    </source>
</evidence>
<dbReference type="Gene3D" id="3.40.50.10860">
    <property type="entry name" value="Leucine Dehydrogenase, chain A, domain 1"/>
    <property type="match status" value="1"/>
</dbReference>
<evidence type="ECO:0000259" key="10">
    <source>
        <dbReference type="Pfam" id="PF18317"/>
    </source>
</evidence>
<dbReference type="HAMAP" id="MF_00222">
    <property type="entry name" value="Shikimate_DH_AroE"/>
    <property type="match status" value="1"/>
</dbReference>
<evidence type="ECO:0000256" key="6">
    <source>
        <dbReference type="ARBA" id="ARBA00023141"/>
    </source>
</evidence>
<name>A0A5C4S3M2_PROVB</name>
<proteinExistence type="inferred from homology"/>
<dbReference type="GO" id="GO:0019632">
    <property type="term" value="P:shikimate metabolic process"/>
    <property type="evidence" value="ECO:0007669"/>
    <property type="project" value="InterPro"/>
</dbReference>
<evidence type="ECO:0000256" key="4">
    <source>
        <dbReference type="ARBA" id="ARBA00022857"/>
    </source>
</evidence>
<dbReference type="Gene3D" id="3.40.50.720">
    <property type="entry name" value="NAD(P)-binding Rossmann-like Domain"/>
    <property type="match status" value="1"/>
</dbReference>
<feature type="binding site" evidence="8">
    <location>
        <position position="230"/>
    </location>
    <ligand>
        <name>NADP(+)</name>
        <dbReference type="ChEBI" id="CHEBI:58349"/>
    </ligand>
</feature>
<sequence length="290" mass="30302">MKTPSTILGLLGRNVGYSYSPLIHNKAAELLGLPYCYTIFDIADHLLIPTALAGARALGIAGFNVTIPYKQTVLSSMDELSPQAKATGAVNTIRNDNGKLYGYNTDIAGVSRPLLPYLDRIANNRVGIFGCGGAARAAVVALRDTFAPSAVTLFVRSPEKAVPFISDLGTPPGTAPLNAAPVSDLKGIQECTLLINATPIGTKGSPGEGSVVLPSGTSGIIHAGQIVFDMVYNPLETPLLQLAAAEGATAVPGIEMLLAQAAESFSIWTGRTMPTNEVRRALLEELSLNS</sequence>
<feature type="binding site" evidence="8">
    <location>
        <position position="91"/>
    </location>
    <ligand>
        <name>shikimate</name>
        <dbReference type="ChEBI" id="CHEBI:36208"/>
    </ligand>
</feature>
<protein>
    <recommendedName>
        <fullName evidence="2 8">Shikimate dehydrogenase (NADP(+))</fullName>
        <shortName evidence="8">SDH</shortName>
        <ecNumber evidence="2 8">1.1.1.25</ecNumber>
    </recommendedName>
</protein>
<dbReference type="InterPro" id="IPR046346">
    <property type="entry name" value="Aminoacid_DH-like_N_sf"/>
</dbReference>
<evidence type="ECO:0000256" key="2">
    <source>
        <dbReference type="ARBA" id="ARBA00012962"/>
    </source>
</evidence>
<feature type="binding site" evidence="8">
    <location>
        <position position="106"/>
    </location>
    <ligand>
        <name>shikimate</name>
        <dbReference type="ChEBI" id="CHEBI:36208"/>
    </ligand>
</feature>
<evidence type="ECO:0000256" key="1">
    <source>
        <dbReference type="ARBA" id="ARBA00004871"/>
    </source>
</evidence>
<comment type="catalytic activity">
    <reaction evidence="7 8">
        <text>shikimate + NADP(+) = 3-dehydroshikimate + NADPH + H(+)</text>
        <dbReference type="Rhea" id="RHEA:17737"/>
        <dbReference type="ChEBI" id="CHEBI:15378"/>
        <dbReference type="ChEBI" id="CHEBI:16630"/>
        <dbReference type="ChEBI" id="CHEBI:36208"/>
        <dbReference type="ChEBI" id="CHEBI:57783"/>
        <dbReference type="ChEBI" id="CHEBI:58349"/>
        <dbReference type="EC" id="1.1.1.25"/>
    </reaction>
</comment>
<evidence type="ECO:0000256" key="8">
    <source>
        <dbReference type="HAMAP-Rule" id="MF_00222"/>
    </source>
</evidence>
<dbReference type="PANTHER" id="PTHR21089:SF1">
    <property type="entry name" value="BIFUNCTIONAL 3-DEHYDROQUINATE DEHYDRATASE_SHIKIMATE DEHYDROGENASE, CHLOROPLASTIC"/>
    <property type="match status" value="1"/>
</dbReference>
<dbReference type="EC" id="1.1.1.25" evidence="2 8"/>
<feature type="domain" description="SDH C-terminal" evidence="10">
    <location>
        <begin position="253"/>
        <end position="283"/>
    </location>
</feature>
<comment type="function">
    <text evidence="8">Involved in the biosynthesis of the chorismate, which leads to the biosynthesis of aromatic amino acids. Catalyzes the reversible NADPH linked reduction of 3-dehydroshikimate (DHSA) to yield shikimate (SA).</text>
</comment>
<dbReference type="SUPFAM" id="SSF53223">
    <property type="entry name" value="Aminoacid dehydrogenase-like, N-terminal domain"/>
    <property type="match status" value="1"/>
</dbReference>
<accession>A0A5C4S3M2</accession>
<comment type="subunit">
    <text evidence="8">Homodimer.</text>
</comment>
<gene>
    <name evidence="8 11" type="primary">aroE</name>
    <name evidence="11" type="ORF">FGF68_02500</name>
</gene>
<dbReference type="InterPro" id="IPR036291">
    <property type="entry name" value="NAD(P)-bd_dom_sf"/>
</dbReference>
<dbReference type="NCBIfam" id="TIGR00507">
    <property type="entry name" value="aroE"/>
    <property type="match status" value="1"/>
</dbReference>
<dbReference type="GO" id="GO:0009073">
    <property type="term" value="P:aromatic amino acid family biosynthetic process"/>
    <property type="evidence" value="ECO:0007669"/>
    <property type="project" value="UniProtKB-KW"/>
</dbReference>
<comment type="pathway">
    <text evidence="1 8">Metabolic intermediate biosynthesis; chorismate biosynthesis; chorismate from D-erythrose 4-phosphate and phosphoenolpyruvate: step 4/7.</text>
</comment>
<dbReference type="UniPathway" id="UPA00053">
    <property type="reaction ID" value="UER00087"/>
</dbReference>
<dbReference type="CDD" id="cd01065">
    <property type="entry name" value="NAD_bind_Shikimate_DH"/>
    <property type="match status" value="1"/>
</dbReference>
<dbReference type="RefSeq" id="WP_068867713.1">
    <property type="nucleotide sequence ID" value="NZ_VDCI01000001.1"/>
</dbReference>
<feature type="binding site" evidence="8">
    <location>
        <position position="260"/>
    </location>
    <ligand>
        <name>shikimate</name>
        <dbReference type="ChEBI" id="CHEBI:36208"/>
    </ligand>
</feature>
<feature type="binding site" evidence="8">
    <location>
        <begin position="18"/>
        <end position="20"/>
    </location>
    <ligand>
        <name>shikimate</name>
        <dbReference type="ChEBI" id="CHEBI:36208"/>
    </ligand>
</feature>
<dbReference type="GO" id="GO:0050661">
    <property type="term" value="F:NADP binding"/>
    <property type="evidence" value="ECO:0007669"/>
    <property type="project" value="InterPro"/>
</dbReference>
<dbReference type="GO" id="GO:0004764">
    <property type="term" value="F:shikimate 3-dehydrogenase (NADP+) activity"/>
    <property type="evidence" value="ECO:0007669"/>
    <property type="project" value="UniProtKB-UniRule"/>
</dbReference>
<feature type="active site" description="Proton acceptor" evidence="8">
    <location>
        <position position="70"/>
    </location>
</feature>
<reference evidence="11 12" key="1">
    <citation type="submission" date="2019-05" db="EMBL/GenBank/DDBJ databases">
        <title>Draft Whole-Genome sequence of the green sulfur bacterium Prosthecochloris vibrioformis DSM 260.</title>
        <authorList>
            <person name="Meyer T.E."/>
            <person name="Kyndt J.A."/>
        </authorList>
    </citation>
    <scope>NUCLEOTIDE SEQUENCE [LARGE SCALE GENOMIC DNA]</scope>
    <source>
        <strain evidence="11 12">DSM 260</strain>
    </source>
</reference>
<dbReference type="InterPro" id="IPR011342">
    <property type="entry name" value="Shikimate_DH"/>
</dbReference>
<dbReference type="Pfam" id="PF18317">
    <property type="entry name" value="SDH_C"/>
    <property type="match status" value="1"/>
</dbReference>
<evidence type="ECO:0000313" key="11">
    <source>
        <dbReference type="EMBL" id="TNJ38070.1"/>
    </source>
</evidence>
<dbReference type="GO" id="GO:0008652">
    <property type="term" value="P:amino acid biosynthetic process"/>
    <property type="evidence" value="ECO:0007669"/>
    <property type="project" value="UniProtKB-KW"/>
</dbReference>
<evidence type="ECO:0000313" key="12">
    <source>
        <dbReference type="Proteomes" id="UP000309544"/>
    </source>
</evidence>
<feature type="domain" description="Shikimate dehydrogenase substrate binding N-terminal" evidence="9">
    <location>
        <begin position="10"/>
        <end position="93"/>
    </location>
</feature>
<keyword evidence="6 8" id="KW-0057">Aromatic amino acid biosynthesis</keyword>
<organism evidence="11 12">
    <name type="scientific">Prosthecochloris vibrioformis</name>
    <name type="common">Chlorobium vibrioforme</name>
    <dbReference type="NCBI Taxonomy" id="1098"/>
    <lineage>
        <taxon>Bacteria</taxon>
        <taxon>Pseudomonadati</taxon>
        <taxon>Chlorobiota</taxon>
        <taxon>Chlorobiia</taxon>
        <taxon>Chlorobiales</taxon>
        <taxon>Chlorobiaceae</taxon>
        <taxon>Prosthecochloris</taxon>
    </lineage>
</organism>
<feature type="binding site" evidence="8">
    <location>
        <position position="66"/>
    </location>
    <ligand>
        <name>shikimate</name>
        <dbReference type="ChEBI" id="CHEBI:36208"/>
    </ligand>
</feature>
<dbReference type="GO" id="GO:0009423">
    <property type="term" value="P:chorismate biosynthetic process"/>
    <property type="evidence" value="ECO:0007669"/>
    <property type="project" value="UniProtKB-UniRule"/>
</dbReference>
<comment type="caution">
    <text evidence="11">The sequence shown here is derived from an EMBL/GenBank/DDBJ whole genome shotgun (WGS) entry which is preliminary data.</text>
</comment>
<dbReference type="InterPro" id="IPR013708">
    <property type="entry name" value="Shikimate_DH-bd_N"/>
</dbReference>
<dbReference type="EMBL" id="VDCI01000001">
    <property type="protein sequence ID" value="TNJ38070.1"/>
    <property type="molecule type" value="Genomic_DNA"/>
</dbReference>
<evidence type="ECO:0000259" key="9">
    <source>
        <dbReference type="Pfam" id="PF08501"/>
    </source>
</evidence>
<dbReference type="Pfam" id="PF08501">
    <property type="entry name" value="Shikimate_dh_N"/>
    <property type="match status" value="1"/>
</dbReference>
<dbReference type="AlphaFoldDB" id="A0A5C4S3M2"/>
<keyword evidence="3 8" id="KW-0028">Amino-acid biosynthesis</keyword>
<evidence type="ECO:0000256" key="5">
    <source>
        <dbReference type="ARBA" id="ARBA00023002"/>
    </source>
</evidence>
<dbReference type="InterPro" id="IPR041121">
    <property type="entry name" value="SDH_C"/>
</dbReference>
<evidence type="ECO:0000256" key="7">
    <source>
        <dbReference type="ARBA" id="ARBA00049442"/>
    </source>
</evidence>
<keyword evidence="5 8" id="KW-0560">Oxidoreductase</keyword>
<comment type="similarity">
    <text evidence="8">Belongs to the shikimate dehydrogenase family.</text>
</comment>
<dbReference type="PANTHER" id="PTHR21089">
    <property type="entry name" value="SHIKIMATE DEHYDROGENASE"/>
    <property type="match status" value="1"/>
</dbReference>
<keyword evidence="12" id="KW-1185">Reference proteome</keyword>
<comment type="caution">
    <text evidence="8">Lacks conserved residue(s) required for the propagation of feature annotation.</text>
</comment>
<keyword evidence="4 8" id="KW-0521">NADP</keyword>